<evidence type="ECO:0000259" key="8">
    <source>
        <dbReference type="PROSITE" id="PS50850"/>
    </source>
</evidence>
<feature type="transmembrane region" description="Helical" evidence="7">
    <location>
        <begin position="116"/>
        <end position="136"/>
    </location>
</feature>
<dbReference type="Gene3D" id="1.20.1720.10">
    <property type="entry name" value="Multidrug resistance protein D"/>
    <property type="match status" value="1"/>
</dbReference>
<dbReference type="RefSeq" id="WP_354198605.1">
    <property type="nucleotide sequence ID" value="NZ_JBEPLW010000024.1"/>
</dbReference>
<evidence type="ECO:0000256" key="3">
    <source>
        <dbReference type="ARBA" id="ARBA00022475"/>
    </source>
</evidence>
<keyword evidence="4 7" id="KW-0812">Transmembrane</keyword>
<keyword evidence="10" id="KW-1185">Reference proteome</keyword>
<dbReference type="InterPro" id="IPR011701">
    <property type="entry name" value="MFS"/>
</dbReference>
<feature type="domain" description="Major facilitator superfamily (MFS) profile" evidence="8">
    <location>
        <begin position="18"/>
        <end position="467"/>
    </location>
</feature>
<feature type="transmembrane region" description="Helical" evidence="7">
    <location>
        <begin position="270"/>
        <end position="296"/>
    </location>
</feature>
<evidence type="ECO:0000256" key="1">
    <source>
        <dbReference type="ARBA" id="ARBA00004651"/>
    </source>
</evidence>
<feature type="transmembrane region" description="Helical" evidence="7">
    <location>
        <begin position="361"/>
        <end position="387"/>
    </location>
</feature>
<comment type="caution">
    <text evidence="9">The sequence shown here is derived from an EMBL/GenBank/DDBJ whole genome shotgun (WGS) entry which is preliminary data.</text>
</comment>
<protein>
    <submittedName>
        <fullName evidence="9">EmrB/QacA subfamily drug resistance transporter</fullName>
    </submittedName>
</protein>
<dbReference type="InterPro" id="IPR020846">
    <property type="entry name" value="MFS_dom"/>
</dbReference>
<feature type="transmembrane region" description="Helical" evidence="7">
    <location>
        <begin position="17"/>
        <end position="44"/>
    </location>
</feature>
<dbReference type="PANTHER" id="PTHR42718:SF24">
    <property type="entry name" value="MAJOR FACILITATOR SUPERFAMILY (MFS) PROFILE DOMAIN-CONTAINING PROTEIN"/>
    <property type="match status" value="1"/>
</dbReference>
<feature type="transmembrane region" description="Helical" evidence="7">
    <location>
        <begin position="308"/>
        <end position="325"/>
    </location>
</feature>
<keyword evidence="3" id="KW-1003">Cell membrane</keyword>
<dbReference type="CDD" id="cd17503">
    <property type="entry name" value="MFS_LmrB_MDR_like"/>
    <property type="match status" value="1"/>
</dbReference>
<dbReference type="Proteomes" id="UP001549099">
    <property type="component" value="Unassembled WGS sequence"/>
</dbReference>
<reference evidence="9 10" key="1">
    <citation type="submission" date="2024-06" db="EMBL/GenBank/DDBJ databases">
        <title>Genomic Encyclopedia of Type Strains, Phase IV (KMG-IV): sequencing the most valuable type-strain genomes for metagenomic binning, comparative biology and taxonomic classification.</title>
        <authorList>
            <person name="Goeker M."/>
        </authorList>
    </citation>
    <scope>NUCLEOTIDE SEQUENCE [LARGE SCALE GENOMIC DNA]</scope>
    <source>
        <strain evidence="9 10">DSM 26128</strain>
    </source>
</reference>
<evidence type="ECO:0000313" key="10">
    <source>
        <dbReference type="Proteomes" id="UP001549099"/>
    </source>
</evidence>
<keyword evidence="6 7" id="KW-0472">Membrane</keyword>
<dbReference type="PRINTS" id="PR01036">
    <property type="entry name" value="TCRTETB"/>
</dbReference>
<dbReference type="SUPFAM" id="SSF103473">
    <property type="entry name" value="MFS general substrate transporter"/>
    <property type="match status" value="1"/>
</dbReference>
<evidence type="ECO:0000256" key="7">
    <source>
        <dbReference type="SAM" id="Phobius"/>
    </source>
</evidence>
<evidence type="ECO:0000256" key="6">
    <source>
        <dbReference type="ARBA" id="ARBA00023136"/>
    </source>
</evidence>
<dbReference type="PANTHER" id="PTHR42718">
    <property type="entry name" value="MAJOR FACILITATOR SUPERFAMILY MULTIDRUG TRANSPORTER MFSC"/>
    <property type="match status" value="1"/>
</dbReference>
<evidence type="ECO:0000256" key="4">
    <source>
        <dbReference type="ARBA" id="ARBA00022692"/>
    </source>
</evidence>
<name>A0ABV2GEE6_9BACL</name>
<feature type="transmembrane region" description="Helical" evidence="7">
    <location>
        <begin position="203"/>
        <end position="223"/>
    </location>
</feature>
<keyword evidence="2" id="KW-0813">Transport</keyword>
<accession>A0ABV2GEE6</accession>
<proteinExistence type="predicted"/>
<feature type="transmembrane region" description="Helical" evidence="7">
    <location>
        <begin position="440"/>
        <end position="460"/>
    </location>
</feature>
<feature type="transmembrane region" description="Helical" evidence="7">
    <location>
        <begin position="143"/>
        <end position="166"/>
    </location>
</feature>
<organism evidence="9 10">
    <name type="scientific">Bhargavaea ullalensis</name>
    <dbReference type="NCBI Taxonomy" id="1265685"/>
    <lineage>
        <taxon>Bacteria</taxon>
        <taxon>Bacillati</taxon>
        <taxon>Bacillota</taxon>
        <taxon>Bacilli</taxon>
        <taxon>Bacillales</taxon>
        <taxon>Caryophanaceae</taxon>
        <taxon>Bhargavaea</taxon>
    </lineage>
</organism>
<feature type="transmembrane region" description="Helical" evidence="7">
    <location>
        <begin position="337"/>
        <end position="355"/>
    </location>
</feature>
<comment type="subcellular location">
    <subcellularLocation>
        <location evidence="1">Cell membrane</location>
        <topology evidence="1">Multi-pass membrane protein</topology>
    </subcellularLocation>
</comment>
<dbReference type="Pfam" id="PF07690">
    <property type="entry name" value="MFS_1"/>
    <property type="match status" value="1"/>
</dbReference>
<feature type="transmembrane region" description="Helical" evidence="7">
    <location>
        <begin position="408"/>
        <end position="428"/>
    </location>
</feature>
<dbReference type="InterPro" id="IPR004638">
    <property type="entry name" value="EmrB-like"/>
</dbReference>
<feature type="transmembrane region" description="Helical" evidence="7">
    <location>
        <begin position="88"/>
        <end position="110"/>
    </location>
</feature>
<feature type="transmembrane region" description="Helical" evidence="7">
    <location>
        <begin position="229"/>
        <end position="250"/>
    </location>
</feature>
<evidence type="ECO:0000256" key="2">
    <source>
        <dbReference type="ARBA" id="ARBA00022448"/>
    </source>
</evidence>
<dbReference type="InterPro" id="IPR036259">
    <property type="entry name" value="MFS_trans_sf"/>
</dbReference>
<feature type="transmembrane region" description="Helical" evidence="7">
    <location>
        <begin position="56"/>
        <end position="76"/>
    </location>
</feature>
<evidence type="ECO:0000256" key="5">
    <source>
        <dbReference type="ARBA" id="ARBA00022989"/>
    </source>
</evidence>
<gene>
    <name evidence="9" type="ORF">ABID49_002422</name>
</gene>
<dbReference type="NCBIfam" id="TIGR00711">
    <property type="entry name" value="efflux_EmrB"/>
    <property type="match status" value="1"/>
</dbReference>
<dbReference type="PROSITE" id="PS50850">
    <property type="entry name" value="MFS"/>
    <property type="match status" value="1"/>
</dbReference>
<dbReference type="EMBL" id="JBEPLW010000024">
    <property type="protein sequence ID" value="MET3576504.1"/>
    <property type="molecule type" value="Genomic_DNA"/>
</dbReference>
<feature type="transmembrane region" description="Helical" evidence="7">
    <location>
        <begin position="172"/>
        <end position="191"/>
    </location>
</feature>
<sequence length="471" mass="49961">MTERQPSKPAPAYNRNLIVFILIAGAFVSLLNQTLLIVALPPIMDDFRIGPDQAQWLTTVFLLTNGILIPVTAFLIDRFSSKRLLIVANLLFAAGTLIGALAPTFFTLIIARIVQAAGAGMMMPLMQTVLLTIFPIQKRGSVMGLVGLAIGFAPAIGPTLSGWVLNHYSWRALFYIVLPLALINVLLASTVMKNVTVQRDVRIDLLSVVLSTLGFGGLLYAFSSIGAEGWLSPAVIGTFLVGAVSLFLFIRRQLLLKSPVLNFGVFGSGIYRLIIPMGMIVFALLIGTETLLPFYVQNVRGGSALESGLLLLPGAVAMGAMSPVAGRIFDRVGPGRLAITGFGLQVLTTIPFIVMHEDTPLAWLGFVFALRMAGLSMLMMPLSTAGINSLPSRLIAHGTAMDNTFRQIGGSIGTALLVSVMTGAAGLMHSPADHTALMGGIRVSFVVAGVLALAGLYLALRLGKLKTSASD</sequence>
<evidence type="ECO:0000313" key="9">
    <source>
        <dbReference type="EMBL" id="MET3576504.1"/>
    </source>
</evidence>
<dbReference type="Gene3D" id="1.20.1250.20">
    <property type="entry name" value="MFS general substrate transporter like domains"/>
    <property type="match status" value="1"/>
</dbReference>
<keyword evidence="5 7" id="KW-1133">Transmembrane helix</keyword>